<feature type="domain" description="DUF6965" evidence="1">
    <location>
        <begin position="1"/>
        <end position="65"/>
    </location>
</feature>
<dbReference type="Proteomes" id="UP000189981">
    <property type="component" value="Unassembled WGS sequence"/>
</dbReference>
<dbReference type="AlphaFoldDB" id="A0A1T5BI97"/>
<organism evidence="2 3">
    <name type="scientific">Daejeonella lutea</name>
    <dbReference type="NCBI Taxonomy" id="572036"/>
    <lineage>
        <taxon>Bacteria</taxon>
        <taxon>Pseudomonadati</taxon>
        <taxon>Bacteroidota</taxon>
        <taxon>Sphingobacteriia</taxon>
        <taxon>Sphingobacteriales</taxon>
        <taxon>Sphingobacteriaceae</taxon>
        <taxon>Daejeonella</taxon>
    </lineage>
</organism>
<gene>
    <name evidence="2" type="ORF">SAMN05661099_1579</name>
</gene>
<evidence type="ECO:0000313" key="3">
    <source>
        <dbReference type="Proteomes" id="UP000189981"/>
    </source>
</evidence>
<dbReference type="InterPro" id="IPR054238">
    <property type="entry name" value="DUF6965"/>
</dbReference>
<name>A0A1T5BI97_9SPHI</name>
<dbReference type="STRING" id="572036.SAMN05661099_1579"/>
<protein>
    <recommendedName>
        <fullName evidence="1">DUF6965 domain-containing protein</fullName>
    </recommendedName>
</protein>
<evidence type="ECO:0000259" key="1">
    <source>
        <dbReference type="Pfam" id="PF22292"/>
    </source>
</evidence>
<dbReference type="RefSeq" id="WP_079702040.1">
    <property type="nucleotide sequence ID" value="NZ_FUYR01000001.1"/>
</dbReference>
<dbReference type="EMBL" id="FUYR01000001">
    <property type="protein sequence ID" value="SKB46875.1"/>
    <property type="molecule type" value="Genomic_DNA"/>
</dbReference>
<proteinExistence type="predicted"/>
<accession>A0A1T5BI97</accession>
<dbReference type="OrthoDB" id="770452at2"/>
<keyword evidence="3" id="KW-1185">Reference proteome</keyword>
<sequence>MALDELHAFFSSVILPDTIFVSEGVKIINVPDFIQGHLQALKAVGEEPVAAVFYERLVMIKDLLINQVA</sequence>
<reference evidence="3" key="1">
    <citation type="submission" date="2017-02" db="EMBL/GenBank/DDBJ databases">
        <authorList>
            <person name="Varghese N."/>
            <person name="Submissions S."/>
        </authorList>
    </citation>
    <scope>NUCLEOTIDE SEQUENCE [LARGE SCALE GENOMIC DNA]</scope>
    <source>
        <strain evidence="3">DSM 22385</strain>
    </source>
</reference>
<evidence type="ECO:0000313" key="2">
    <source>
        <dbReference type="EMBL" id="SKB46875.1"/>
    </source>
</evidence>
<dbReference type="Pfam" id="PF22292">
    <property type="entry name" value="DUF6965"/>
    <property type="match status" value="1"/>
</dbReference>